<keyword evidence="3" id="KW-0862">Zinc</keyword>
<comment type="caution">
    <text evidence="5">The sequence shown here is derived from an EMBL/GenBank/DDBJ whole genome shotgun (WGS) entry which is preliminary data.</text>
</comment>
<evidence type="ECO:0000256" key="1">
    <source>
        <dbReference type="ARBA" id="ARBA00007818"/>
    </source>
</evidence>
<evidence type="ECO:0000256" key="2">
    <source>
        <dbReference type="ARBA" id="ARBA00022723"/>
    </source>
</evidence>
<feature type="signal peptide" evidence="4">
    <location>
        <begin position="1"/>
        <end position="20"/>
    </location>
</feature>
<dbReference type="GO" id="GO:0008270">
    <property type="term" value="F:zinc ion binding"/>
    <property type="evidence" value="ECO:0007669"/>
    <property type="project" value="TreeGrafter"/>
</dbReference>
<dbReference type="EMBL" id="JAAIUW010000009">
    <property type="protein sequence ID" value="KAF7817404.1"/>
    <property type="molecule type" value="Genomic_DNA"/>
</dbReference>
<protein>
    <submittedName>
        <fullName evidence="5">UPF0587 protein</fullName>
    </submittedName>
</protein>
<dbReference type="SUPFAM" id="SSF141678">
    <property type="entry name" value="MAL13P1.257-like"/>
    <property type="match status" value="1"/>
</dbReference>
<dbReference type="PANTHER" id="PTHR12857">
    <property type="entry name" value="CXXC MOTIF CONTAINING ZINC BINDING PROTEIN"/>
    <property type="match status" value="1"/>
</dbReference>
<dbReference type="OrthoDB" id="10248838at2759"/>
<name>A0A834T8A0_9FABA</name>
<sequence>MPSFSSKIFIFLLLLDFTLVWRLIHKATPSTPPYNTTKCKFCGREGTVTMIPGRGKPLTQESSQSGKYAPLMLFDCRGYEPVDFVFGGGWKVESLEGTKFENVDLSSSEFAEYDEKGECPVMISNVRANFDVDSSSLLLVYIIKLTVGQHKHVQLPLVMLSSISTTSSSEGQADITCFPIAFHYSESESMVPIALSPLGLCIE</sequence>
<dbReference type="PANTHER" id="PTHR12857:SF0">
    <property type="entry name" value="CXXC MOTIF CONTAINING ZINC BINDING PROTEIN"/>
    <property type="match status" value="1"/>
</dbReference>
<keyword evidence="6" id="KW-1185">Reference proteome</keyword>
<evidence type="ECO:0000256" key="4">
    <source>
        <dbReference type="SAM" id="SignalP"/>
    </source>
</evidence>
<gene>
    <name evidence="5" type="ORF">G2W53_031373</name>
</gene>
<evidence type="ECO:0000313" key="5">
    <source>
        <dbReference type="EMBL" id="KAF7817404.1"/>
    </source>
</evidence>
<feature type="chain" id="PRO_5032486199" evidence="4">
    <location>
        <begin position="21"/>
        <end position="203"/>
    </location>
</feature>
<dbReference type="InterPro" id="IPR008584">
    <property type="entry name" value="CXXC_Zn-binding_euk"/>
</dbReference>
<organism evidence="5 6">
    <name type="scientific">Senna tora</name>
    <dbReference type="NCBI Taxonomy" id="362788"/>
    <lineage>
        <taxon>Eukaryota</taxon>
        <taxon>Viridiplantae</taxon>
        <taxon>Streptophyta</taxon>
        <taxon>Embryophyta</taxon>
        <taxon>Tracheophyta</taxon>
        <taxon>Spermatophyta</taxon>
        <taxon>Magnoliopsida</taxon>
        <taxon>eudicotyledons</taxon>
        <taxon>Gunneridae</taxon>
        <taxon>Pentapetalae</taxon>
        <taxon>rosids</taxon>
        <taxon>fabids</taxon>
        <taxon>Fabales</taxon>
        <taxon>Fabaceae</taxon>
        <taxon>Caesalpinioideae</taxon>
        <taxon>Cassia clade</taxon>
        <taxon>Senna</taxon>
    </lineage>
</organism>
<accession>A0A834T8A0</accession>
<dbReference type="AlphaFoldDB" id="A0A834T8A0"/>
<dbReference type="Pfam" id="PF05907">
    <property type="entry name" value="CXXC_Zn-b_euk"/>
    <property type="match status" value="1"/>
</dbReference>
<keyword evidence="4" id="KW-0732">Signal</keyword>
<keyword evidence="2" id="KW-0479">Metal-binding</keyword>
<dbReference type="Proteomes" id="UP000634136">
    <property type="component" value="Unassembled WGS sequence"/>
</dbReference>
<evidence type="ECO:0000256" key="3">
    <source>
        <dbReference type="ARBA" id="ARBA00022833"/>
    </source>
</evidence>
<comment type="similarity">
    <text evidence="1">Belongs to the UPF0587 family.</text>
</comment>
<evidence type="ECO:0000313" key="6">
    <source>
        <dbReference type="Proteomes" id="UP000634136"/>
    </source>
</evidence>
<reference evidence="5" key="1">
    <citation type="submission" date="2020-09" db="EMBL/GenBank/DDBJ databases">
        <title>Genome-Enabled Discovery of Anthraquinone Biosynthesis in Senna tora.</title>
        <authorList>
            <person name="Kang S.-H."/>
            <person name="Pandey R.P."/>
            <person name="Lee C.-M."/>
            <person name="Sim J.-S."/>
            <person name="Jeong J.-T."/>
            <person name="Choi B.-S."/>
            <person name="Jung M."/>
            <person name="Ginzburg D."/>
            <person name="Zhao K."/>
            <person name="Won S.Y."/>
            <person name="Oh T.-J."/>
            <person name="Yu Y."/>
            <person name="Kim N.-H."/>
            <person name="Lee O.R."/>
            <person name="Lee T.-H."/>
            <person name="Bashyal P."/>
            <person name="Kim T.-S."/>
            <person name="Lee W.-H."/>
            <person name="Kawkins C."/>
            <person name="Kim C.-K."/>
            <person name="Kim J.S."/>
            <person name="Ahn B.O."/>
            <person name="Rhee S.Y."/>
            <person name="Sohng J.K."/>
        </authorList>
    </citation>
    <scope>NUCLEOTIDE SEQUENCE</scope>
    <source>
        <tissue evidence="5">Leaf</tissue>
    </source>
</reference>
<proteinExistence type="inferred from homology"/>